<evidence type="ECO:0000313" key="2">
    <source>
        <dbReference type="EMBL" id="KZS11979.1"/>
    </source>
</evidence>
<keyword evidence="3" id="KW-1185">Reference proteome</keyword>
<gene>
    <name evidence="2" type="ORF">APZ42_023197</name>
</gene>
<dbReference type="EMBL" id="LRGB01001414">
    <property type="protein sequence ID" value="KZS11979.1"/>
    <property type="molecule type" value="Genomic_DNA"/>
</dbReference>
<reference evidence="2 3" key="1">
    <citation type="submission" date="2016-03" db="EMBL/GenBank/DDBJ databases">
        <title>EvidentialGene: Evidence-directed Construction of Genes on Genomes.</title>
        <authorList>
            <person name="Gilbert D.G."/>
            <person name="Choi J.-H."/>
            <person name="Mockaitis K."/>
            <person name="Colbourne J."/>
            <person name="Pfrender M."/>
        </authorList>
    </citation>
    <scope>NUCLEOTIDE SEQUENCE [LARGE SCALE GENOMIC DNA]</scope>
    <source>
        <strain evidence="2 3">Xinb3</strain>
        <tissue evidence="2">Complete organism</tissue>
    </source>
</reference>
<evidence type="ECO:0000313" key="3">
    <source>
        <dbReference type="Proteomes" id="UP000076858"/>
    </source>
</evidence>
<evidence type="ECO:0000256" key="1">
    <source>
        <dbReference type="SAM" id="MobiDB-lite"/>
    </source>
</evidence>
<protein>
    <submittedName>
        <fullName evidence="2">Uncharacterized protein</fullName>
    </submittedName>
</protein>
<name>A0A164V577_9CRUS</name>
<organism evidence="2 3">
    <name type="scientific">Daphnia magna</name>
    <dbReference type="NCBI Taxonomy" id="35525"/>
    <lineage>
        <taxon>Eukaryota</taxon>
        <taxon>Metazoa</taxon>
        <taxon>Ecdysozoa</taxon>
        <taxon>Arthropoda</taxon>
        <taxon>Crustacea</taxon>
        <taxon>Branchiopoda</taxon>
        <taxon>Diplostraca</taxon>
        <taxon>Cladocera</taxon>
        <taxon>Anomopoda</taxon>
        <taxon>Daphniidae</taxon>
        <taxon>Daphnia</taxon>
    </lineage>
</organism>
<comment type="caution">
    <text evidence="2">The sequence shown here is derived from an EMBL/GenBank/DDBJ whole genome shotgun (WGS) entry which is preliminary data.</text>
</comment>
<dbReference type="AlphaFoldDB" id="A0A164V577"/>
<accession>A0A164V577</accession>
<dbReference type="Proteomes" id="UP000076858">
    <property type="component" value="Unassembled WGS sequence"/>
</dbReference>
<sequence length="53" mass="5882">MSSKQKKQTQERNNNNNSATVGGEGNTRWIIGEKKLALVFFLQKTKATTTPAD</sequence>
<feature type="compositionally biased region" description="Polar residues" evidence="1">
    <location>
        <begin position="11"/>
        <end position="20"/>
    </location>
</feature>
<feature type="region of interest" description="Disordered" evidence="1">
    <location>
        <begin position="1"/>
        <end position="27"/>
    </location>
</feature>
<proteinExistence type="predicted"/>